<reference evidence="7" key="2">
    <citation type="submission" date="2016-12" db="EMBL/GenBank/DDBJ databases">
        <authorList>
            <person name="Gulvik C.A."/>
        </authorList>
    </citation>
    <scope>NUCLEOTIDE SEQUENCE [LARGE SCALE GENOMIC DNA]</scope>
    <source>
        <strain evidence="7">ATCC 51725</strain>
    </source>
</reference>
<comment type="pathway">
    <text evidence="3">Lipid metabolism; fatty acid biosynthesis.</text>
</comment>
<evidence type="ECO:0000313" key="8">
    <source>
        <dbReference type="Proteomes" id="UP000255213"/>
    </source>
</evidence>
<evidence type="ECO:0000313" key="7">
    <source>
        <dbReference type="Proteomes" id="UP000186437"/>
    </source>
</evidence>
<comment type="function">
    <text evidence="3">Carrier of the growing fatty acid chain in fatty acid biosynthesis.</text>
</comment>
<dbReference type="InterPro" id="IPR003231">
    <property type="entry name" value="ACP"/>
</dbReference>
<keyword evidence="1 3" id="KW-0596">Phosphopantetheine</keyword>
<accession>A0A1Q8ECC7</accession>
<comment type="subcellular location">
    <subcellularLocation>
        <location evidence="3">Cytoplasm</location>
    </subcellularLocation>
</comment>
<feature type="domain" description="Carrier" evidence="4">
    <location>
        <begin position="1"/>
        <end position="78"/>
    </location>
</feature>
<dbReference type="GO" id="GO:0000036">
    <property type="term" value="F:acyl carrier activity"/>
    <property type="evidence" value="ECO:0007669"/>
    <property type="project" value="UniProtKB-UniRule"/>
</dbReference>
<dbReference type="AlphaFoldDB" id="A0A1Q8ECC7"/>
<evidence type="ECO:0000313" key="6">
    <source>
        <dbReference type="EMBL" id="SUN06139.1"/>
    </source>
</evidence>
<dbReference type="UniPathway" id="UPA00094"/>
<dbReference type="RefSeq" id="WP_075099547.1">
    <property type="nucleotide sequence ID" value="NZ_MSJL01000032.1"/>
</dbReference>
<keyword evidence="3" id="KW-0443">Lipid metabolism</keyword>
<evidence type="ECO:0000256" key="2">
    <source>
        <dbReference type="ARBA" id="ARBA00022553"/>
    </source>
</evidence>
<dbReference type="InterPro" id="IPR009081">
    <property type="entry name" value="PP-bd_ACP"/>
</dbReference>
<protein>
    <recommendedName>
        <fullName evidence="3">Acyl carrier protein</fullName>
        <shortName evidence="3">ACP</shortName>
    </recommendedName>
</protein>
<dbReference type="Proteomes" id="UP000255213">
    <property type="component" value="Unassembled WGS sequence"/>
</dbReference>
<evidence type="ECO:0000313" key="5">
    <source>
        <dbReference type="EMBL" id="OLF49448.1"/>
    </source>
</evidence>
<dbReference type="InterPro" id="IPR036736">
    <property type="entry name" value="ACP-like_sf"/>
</dbReference>
<keyword evidence="3" id="KW-0275">Fatty acid biosynthesis</keyword>
<dbReference type="OrthoDB" id="9804551at2"/>
<dbReference type="SUPFAM" id="SSF47336">
    <property type="entry name" value="ACP-like"/>
    <property type="match status" value="1"/>
</dbReference>
<evidence type="ECO:0000256" key="1">
    <source>
        <dbReference type="ARBA" id="ARBA00022450"/>
    </source>
</evidence>
<keyword evidence="3" id="KW-0963">Cytoplasm</keyword>
<dbReference type="Gene3D" id="1.10.1200.10">
    <property type="entry name" value="ACP-like"/>
    <property type="match status" value="1"/>
</dbReference>
<dbReference type="Pfam" id="PF00550">
    <property type="entry name" value="PP-binding"/>
    <property type="match status" value="1"/>
</dbReference>
<keyword evidence="2 3" id="KW-0597">Phosphoprotein</keyword>
<dbReference type="EMBL" id="MSJL01000032">
    <property type="protein sequence ID" value="OLF49448.1"/>
    <property type="molecule type" value="Genomic_DNA"/>
</dbReference>
<comment type="PTM">
    <text evidence="3">4'-phosphopantetheine is transferred from CoA to a specific serine of apo-ACP by AcpS. This modification is essential for activity because fatty acids are bound in thioester linkage to the sulfhydryl of the prosthetic group.</text>
</comment>
<organism evidence="5 7">
    <name type="scientific">Streptococcus acidominimus</name>
    <dbReference type="NCBI Taxonomy" id="1326"/>
    <lineage>
        <taxon>Bacteria</taxon>
        <taxon>Bacillati</taxon>
        <taxon>Bacillota</taxon>
        <taxon>Bacilli</taxon>
        <taxon>Lactobacillales</taxon>
        <taxon>Streptococcaceae</taxon>
        <taxon>Streptococcus</taxon>
    </lineage>
</organism>
<reference evidence="6 8" key="3">
    <citation type="submission" date="2018-06" db="EMBL/GenBank/DDBJ databases">
        <authorList>
            <consortium name="Pathogen Informatics"/>
            <person name="Doyle S."/>
        </authorList>
    </citation>
    <scope>NUCLEOTIDE SEQUENCE [LARGE SCALE GENOMIC DNA]</scope>
    <source>
        <strain evidence="6 8">NCTC12957</strain>
    </source>
</reference>
<evidence type="ECO:0000259" key="4">
    <source>
        <dbReference type="PROSITE" id="PS50075"/>
    </source>
</evidence>
<comment type="similarity">
    <text evidence="3">Belongs to the acyl carrier protein (ACP) family.</text>
</comment>
<dbReference type="EMBL" id="UHEN01000001">
    <property type="protein sequence ID" value="SUN06139.1"/>
    <property type="molecule type" value="Genomic_DNA"/>
</dbReference>
<dbReference type="Proteomes" id="UP000186437">
    <property type="component" value="Unassembled WGS sequence"/>
</dbReference>
<feature type="modified residue" description="O-(pantetheine 4'-phosphoryl)serine" evidence="3">
    <location>
        <position position="38"/>
    </location>
</feature>
<evidence type="ECO:0000256" key="3">
    <source>
        <dbReference type="HAMAP-Rule" id="MF_01217"/>
    </source>
</evidence>
<name>A0A1Q8ECC7_STRAI</name>
<keyword evidence="3" id="KW-0276">Fatty acid metabolism</keyword>
<dbReference type="PROSITE" id="PS50075">
    <property type="entry name" value="CARRIER"/>
    <property type="match status" value="1"/>
</dbReference>
<dbReference type="GO" id="GO:0005737">
    <property type="term" value="C:cytoplasm"/>
    <property type="evidence" value="ECO:0007669"/>
    <property type="project" value="UniProtKB-SubCell"/>
</dbReference>
<keyword evidence="7" id="KW-1185">Reference proteome</keyword>
<dbReference type="HAMAP" id="MF_01217">
    <property type="entry name" value="Acyl_carrier"/>
    <property type="match status" value="1"/>
</dbReference>
<proteinExistence type="inferred from homology"/>
<sequence length="80" mass="9136">MTKEEIYQRIEEILIEEKGDGLLLHPELAVQEELLEDSVEVMELVLTLEDEFHIMISDEAIEGFETLADIVAYIEEQTGG</sequence>
<reference evidence="5" key="1">
    <citation type="submission" date="2016-12" db="EMBL/GenBank/DDBJ databases">
        <authorList>
            <person name="Song W.-J."/>
            <person name="Kurnit D.M."/>
        </authorList>
    </citation>
    <scope>NUCLEOTIDE SEQUENCE [LARGE SCALE GENOMIC DNA]</scope>
    <source>
        <strain evidence="5">ATCC 51725</strain>
    </source>
</reference>
<gene>
    <name evidence="3 6" type="primary">acpP</name>
    <name evidence="5" type="ORF">BU200_07260</name>
    <name evidence="6" type="ORF">NCTC12957_00467</name>
</gene>
<keyword evidence="3" id="KW-0444">Lipid biosynthesis</keyword>